<reference evidence="6" key="1">
    <citation type="journal article" date="2014" name="Int. J. Syst. Evol. Microbiol.">
        <title>Complete genome sequence of Corynebacterium casei LMG S-19264T (=DSM 44701T), isolated from a smear-ripened cheese.</title>
        <authorList>
            <consortium name="US DOE Joint Genome Institute (JGI-PGF)"/>
            <person name="Walter F."/>
            <person name="Albersmeier A."/>
            <person name="Kalinowski J."/>
            <person name="Ruckert C."/>
        </authorList>
    </citation>
    <scope>NUCLEOTIDE SEQUENCE</scope>
    <source>
        <strain evidence="6">JCM 3090</strain>
    </source>
</reference>
<dbReference type="SUPFAM" id="SSF49785">
    <property type="entry name" value="Galactose-binding domain-like"/>
    <property type="match status" value="1"/>
</dbReference>
<accession>A0A8J3BC68</accession>
<keyword evidence="1" id="KW-0326">Glycosidase</keyword>
<dbReference type="InterPro" id="IPR003961">
    <property type="entry name" value="FN3_dom"/>
</dbReference>
<dbReference type="Gene3D" id="2.60.40.10">
    <property type="entry name" value="Immunoglobulins"/>
    <property type="match status" value="1"/>
</dbReference>
<sequence length="277" mass="29163">MLDDVTLPDTGTYKITLDPQGTATATLTAKFTDLRTPGSVQAVAVDAQTVDVSWVPVAGVSWYRVFRDGVALTDTASTSLRDTQLDDGRAYSYQVASLDGSSVESAKSAPVSVTTPQGATGLVNYARCGAANGQDGCAYTASVAASPYHPDTGGRSLTDGQRGSVSYGSQWQGRDGTGTYSFVVDLGQSRSIKEISSGWFQVKSDFVFLPTKVTYSVSTDGQTFQPAGAVDKPLVSDANQAKNYRAIGLNATGRYVKVVIDAGSAWTMTDEIQIMGQ</sequence>
<dbReference type="InterPro" id="IPR013783">
    <property type="entry name" value="Ig-like_fold"/>
</dbReference>
<dbReference type="InterPro" id="IPR036116">
    <property type="entry name" value="FN3_sf"/>
</dbReference>
<evidence type="ECO:0000256" key="2">
    <source>
        <dbReference type="ARBA" id="ARBA00023326"/>
    </source>
</evidence>
<feature type="compositionally biased region" description="Polar residues" evidence="3">
    <location>
        <begin position="158"/>
        <end position="170"/>
    </location>
</feature>
<organism evidence="6 7">
    <name type="scientific">Pilimelia anulata</name>
    <dbReference type="NCBI Taxonomy" id="53371"/>
    <lineage>
        <taxon>Bacteria</taxon>
        <taxon>Bacillati</taxon>
        <taxon>Actinomycetota</taxon>
        <taxon>Actinomycetes</taxon>
        <taxon>Micromonosporales</taxon>
        <taxon>Micromonosporaceae</taxon>
        <taxon>Pilimelia</taxon>
    </lineage>
</organism>
<dbReference type="GO" id="GO:0000272">
    <property type="term" value="P:polysaccharide catabolic process"/>
    <property type="evidence" value="ECO:0007669"/>
    <property type="project" value="UniProtKB-KW"/>
</dbReference>
<dbReference type="GO" id="GO:0016798">
    <property type="term" value="F:hydrolase activity, acting on glycosyl bonds"/>
    <property type="evidence" value="ECO:0007669"/>
    <property type="project" value="UniProtKB-KW"/>
</dbReference>
<proteinExistence type="predicted"/>
<comment type="caution">
    <text evidence="6">The sequence shown here is derived from an EMBL/GenBank/DDBJ whole genome shotgun (WGS) entry which is preliminary data.</text>
</comment>
<reference evidence="6" key="2">
    <citation type="submission" date="2020-09" db="EMBL/GenBank/DDBJ databases">
        <authorList>
            <person name="Sun Q."/>
            <person name="Ohkuma M."/>
        </authorList>
    </citation>
    <scope>NUCLEOTIDE SEQUENCE</scope>
    <source>
        <strain evidence="6">JCM 3090</strain>
    </source>
</reference>
<evidence type="ECO:0008006" key="8">
    <source>
        <dbReference type="Google" id="ProtNLM"/>
    </source>
</evidence>
<evidence type="ECO:0000256" key="3">
    <source>
        <dbReference type="SAM" id="MobiDB-lite"/>
    </source>
</evidence>
<name>A0A8J3BC68_9ACTN</name>
<feature type="region of interest" description="Disordered" evidence="3">
    <location>
        <begin position="150"/>
        <end position="170"/>
    </location>
</feature>
<keyword evidence="7" id="KW-1185">Reference proteome</keyword>
<keyword evidence="2" id="KW-0119">Carbohydrate metabolism</keyword>
<feature type="domain" description="F5/8 type C" evidence="4">
    <location>
        <begin position="123"/>
        <end position="277"/>
    </location>
</feature>
<evidence type="ECO:0000256" key="1">
    <source>
        <dbReference type="ARBA" id="ARBA00023295"/>
    </source>
</evidence>
<dbReference type="EMBL" id="BMQB01000024">
    <property type="protein sequence ID" value="GGK11219.1"/>
    <property type="molecule type" value="Genomic_DNA"/>
</dbReference>
<dbReference type="SUPFAM" id="SSF49265">
    <property type="entry name" value="Fibronectin type III"/>
    <property type="match status" value="1"/>
</dbReference>
<dbReference type="InterPro" id="IPR008979">
    <property type="entry name" value="Galactose-bd-like_sf"/>
</dbReference>
<dbReference type="PROSITE" id="PS50853">
    <property type="entry name" value="FN3"/>
    <property type="match status" value="1"/>
</dbReference>
<dbReference type="Pfam" id="PF00754">
    <property type="entry name" value="F5_F8_type_C"/>
    <property type="match status" value="1"/>
</dbReference>
<evidence type="ECO:0000259" key="5">
    <source>
        <dbReference type="PROSITE" id="PS50853"/>
    </source>
</evidence>
<feature type="domain" description="Fibronectin type-III" evidence="5">
    <location>
        <begin position="36"/>
        <end position="118"/>
    </location>
</feature>
<dbReference type="Proteomes" id="UP000649739">
    <property type="component" value="Unassembled WGS sequence"/>
</dbReference>
<evidence type="ECO:0000313" key="6">
    <source>
        <dbReference type="EMBL" id="GGK11219.1"/>
    </source>
</evidence>
<dbReference type="InterPro" id="IPR000421">
    <property type="entry name" value="FA58C"/>
</dbReference>
<evidence type="ECO:0000313" key="7">
    <source>
        <dbReference type="Proteomes" id="UP000649739"/>
    </source>
</evidence>
<dbReference type="PROSITE" id="PS50022">
    <property type="entry name" value="FA58C_3"/>
    <property type="match status" value="1"/>
</dbReference>
<protein>
    <recommendedName>
        <fullName evidence="8">F5/8 type C domain-containing protein</fullName>
    </recommendedName>
</protein>
<keyword evidence="1" id="KW-0378">Hydrolase</keyword>
<dbReference type="AlphaFoldDB" id="A0A8J3BC68"/>
<dbReference type="Gene3D" id="2.60.120.260">
    <property type="entry name" value="Galactose-binding domain-like"/>
    <property type="match status" value="1"/>
</dbReference>
<evidence type="ECO:0000259" key="4">
    <source>
        <dbReference type="PROSITE" id="PS50022"/>
    </source>
</evidence>
<keyword evidence="2" id="KW-0624">Polysaccharide degradation</keyword>
<gene>
    <name evidence="6" type="ORF">GCM10010123_46490</name>
</gene>